<keyword evidence="4" id="KW-1133">Transmembrane helix</keyword>
<feature type="region of interest" description="Disordered" evidence="3">
    <location>
        <begin position="727"/>
        <end position="746"/>
    </location>
</feature>
<feature type="region of interest" description="Disordered" evidence="3">
    <location>
        <begin position="524"/>
        <end position="578"/>
    </location>
</feature>
<evidence type="ECO:0000256" key="1">
    <source>
        <dbReference type="ARBA" id="ARBA00022737"/>
    </source>
</evidence>
<dbReference type="PANTHER" id="PTHR47435">
    <property type="entry name" value="KELCH REPEAT PROTEIN (AFU_ORTHOLOGUE AFUA_5G12780)"/>
    <property type="match status" value="1"/>
</dbReference>
<proteinExistence type="predicted"/>
<name>A0AAN7BXN3_9PEZI</name>
<feature type="signal peptide" evidence="5">
    <location>
        <begin position="1"/>
        <end position="48"/>
    </location>
</feature>
<dbReference type="Gene3D" id="2.120.10.80">
    <property type="entry name" value="Kelch-type beta propeller"/>
    <property type="match status" value="1"/>
</dbReference>
<dbReference type="AlphaFoldDB" id="A0AAN7BXN3"/>
<dbReference type="SUPFAM" id="SSF117281">
    <property type="entry name" value="Kelch motif"/>
    <property type="match status" value="1"/>
</dbReference>
<dbReference type="Proteomes" id="UP001301958">
    <property type="component" value="Unassembled WGS sequence"/>
</dbReference>
<keyword evidence="7" id="KW-1185">Reference proteome</keyword>
<sequence>MTLFALDAAPSGVASGQTPRVCWHHPSLRNLSVLLLSLALIQVKTASAQLDPVKNFCRRFGHQTAVIDRRLYVDGGMINYNPLSQYPLNYSNTGLLYHDLDRPGGGDMPQLYANLTKNNTVPSVSGGILWADNINKRFYLFGGDYYQQPPPPQFVLWSYDVINREWVTFGSPTQASIQSVSYGAGATIVERGEGYYLGGFKSKDSVAGWTGSSVAVSGLVKYSMDTNSWTNNTGPDSIGRAEGAMAFIPISDGGMLVYFGGVQDLKGNGTVIGQPMDQIFLYDVLSSKWYTQNATGHVPQMRRRFCAGAVWAQDRSSYNIYLYGGAGLPPDTAGFDDVYILTIPSFQWVKMDPTTEGNTTGARPHHTLTCNIIDNSQMLVLGGTFPLTDECDVPEQFGLHNLDLGQQNPKKNSWMIYAANKTTYTVPDPIIKVIGGRSTGGATKTAPDKGFNHPDLNRLMTRTANLPSRTPTRTIPTDEGKKGETNLPTGAIAGITIGAVIVFLAILIGGCWFVKRHKRNKRLKMSNNIGPTGPGPYWTQTPGNYPPQSPPRDGSSYTPNSPYPTNSPFLQRQQQQHPQYPVELPVEQQLGPDGFTYELVNTPPYASSHLVAGMGSSGSNNPSAVNLHSSGSPTVAGTGTSNSEPKTMVDEEGRLWVQVSPGGGGSPRVNNRAGSSPVVGVGAGLGLYPSGGGGGGGVSPNSPSLPMEPQELGTERERRGGEVMLGEGAGWDAAHGRPRHTTFYHP</sequence>
<keyword evidence="2" id="KW-0408">Iron</keyword>
<evidence type="ECO:0000256" key="2">
    <source>
        <dbReference type="ARBA" id="ARBA00023004"/>
    </source>
</evidence>
<evidence type="ECO:0000256" key="3">
    <source>
        <dbReference type="SAM" id="MobiDB-lite"/>
    </source>
</evidence>
<evidence type="ECO:0000313" key="7">
    <source>
        <dbReference type="Proteomes" id="UP001301958"/>
    </source>
</evidence>
<comment type="caution">
    <text evidence="6">The sequence shown here is derived from an EMBL/GenBank/DDBJ whole genome shotgun (WGS) entry which is preliminary data.</text>
</comment>
<dbReference type="InterPro" id="IPR015915">
    <property type="entry name" value="Kelch-typ_b-propeller"/>
</dbReference>
<keyword evidence="5" id="KW-0732">Signal</keyword>
<feature type="chain" id="PRO_5043035394" evidence="5">
    <location>
        <begin position="49"/>
        <end position="746"/>
    </location>
</feature>
<dbReference type="PANTHER" id="PTHR47435:SF4">
    <property type="entry name" value="KELCH REPEAT PROTEIN (AFU_ORTHOLOGUE AFUA_5G12780)"/>
    <property type="match status" value="1"/>
</dbReference>
<evidence type="ECO:0000313" key="6">
    <source>
        <dbReference type="EMBL" id="KAK4231534.1"/>
    </source>
</evidence>
<dbReference type="CDD" id="cd12087">
    <property type="entry name" value="TM_EGFR-like"/>
    <property type="match status" value="1"/>
</dbReference>
<dbReference type="EMBL" id="MU865292">
    <property type="protein sequence ID" value="KAK4231534.1"/>
    <property type="molecule type" value="Genomic_DNA"/>
</dbReference>
<feature type="region of interest" description="Disordered" evidence="3">
    <location>
        <begin position="611"/>
        <end position="646"/>
    </location>
</feature>
<evidence type="ECO:0000256" key="4">
    <source>
        <dbReference type="SAM" id="Phobius"/>
    </source>
</evidence>
<reference evidence="6" key="1">
    <citation type="journal article" date="2023" name="Mol. Phylogenet. Evol.">
        <title>Genome-scale phylogeny and comparative genomics of the fungal order Sordariales.</title>
        <authorList>
            <person name="Hensen N."/>
            <person name="Bonometti L."/>
            <person name="Westerberg I."/>
            <person name="Brannstrom I.O."/>
            <person name="Guillou S."/>
            <person name="Cros-Aarteil S."/>
            <person name="Calhoun S."/>
            <person name="Haridas S."/>
            <person name="Kuo A."/>
            <person name="Mondo S."/>
            <person name="Pangilinan J."/>
            <person name="Riley R."/>
            <person name="LaButti K."/>
            <person name="Andreopoulos B."/>
            <person name="Lipzen A."/>
            <person name="Chen C."/>
            <person name="Yan M."/>
            <person name="Daum C."/>
            <person name="Ng V."/>
            <person name="Clum A."/>
            <person name="Steindorff A."/>
            <person name="Ohm R.A."/>
            <person name="Martin F."/>
            <person name="Silar P."/>
            <person name="Natvig D.O."/>
            <person name="Lalanne C."/>
            <person name="Gautier V."/>
            <person name="Ament-Velasquez S.L."/>
            <person name="Kruys A."/>
            <person name="Hutchinson M.I."/>
            <person name="Powell A.J."/>
            <person name="Barry K."/>
            <person name="Miller A.N."/>
            <person name="Grigoriev I.V."/>
            <person name="Debuchy R."/>
            <person name="Gladieux P."/>
            <person name="Hiltunen Thoren M."/>
            <person name="Johannesson H."/>
        </authorList>
    </citation>
    <scope>NUCLEOTIDE SEQUENCE</scope>
    <source>
        <strain evidence="6">CBS 990.96</strain>
    </source>
</reference>
<accession>A0AAN7BXN3</accession>
<keyword evidence="4" id="KW-0812">Transmembrane</keyword>
<evidence type="ECO:0000256" key="5">
    <source>
        <dbReference type="SAM" id="SignalP"/>
    </source>
</evidence>
<keyword evidence="4" id="KW-0472">Membrane</keyword>
<feature type="compositionally biased region" description="Basic residues" evidence="3">
    <location>
        <begin position="736"/>
        <end position="746"/>
    </location>
</feature>
<feature type="region of interest" description="Disordered" evidence="3">
    <location>
        <begin position="690"/>
        <end position="717"/>
    </location>
</feature>
<dbReference type="GO" id="GO:0019760">
    <property type="term" value="P:glucosinolate metabolic process"/>
    <property type="evidence" value="ECO:0007669"/>
    <property type="project" value="UniProtKB-ARBA"/>
</dbReference>
<reference evidence="6" key="2">
    <citation type="submission" date="2023-05" db="EMBL/GenBank/DDBJ databases">
        <authorList>
            <consortium name="Lawrence Berkeley National Laboratory"/>
            <person name="Steindorff A."/>
            <person name="Hensen N."/>
            <person name="Bonometti L."/>
            <person name="Westerberg I."/>
            <person name="Brannstrom I.O."/>
            <person name="Guillou S."/>
            <person name="Cros-Aarteil S."/>
            <person name="Calhoun S."/>
            <person name="Haridas S."/>
            <person name="Kuo A."/>
            <person name="Mondo S."/>
            <person name="Pangilinan J."/>
            <person name="Riley R."/>
            <person name="Labutti K."/>
            <person name="Andreopoulos B."/>
            <person name="Lipzen A."/>
            <person name="Chen C."/>
            <person name="Yanf M."/>
            <person name="Daum C."/>
            <person name="Ng V."/>
            <person name="Clum A."/>
            <person name="Ohm R."/>
            <person name="Martin F."/>
            <person name="Silar P."/>
            <person name="Natvig D."/>
            <person name="Lalanne C."/>
            <person name="Gautier V."/>
            <person name="Ament-Velasquez S.L."/>
            <person name="Kruys A."/>
            <person name="Hutchinson M.I."/>
            <person name="Powell A.J."/>
            <person name="Barry K."/>
            <person name="Miller A.N."/>
            <person name="Grigoriev I.V."/>
            <person name="Debuchy R."/>
            <person name="Gladieux P."/>
            <person name="Thoren M.H."/>
            <person name="Johannesson H."/>
        </authorList>
    </citation>
    <scope>NUCLEOTIDE SEQUENCE</scope>
    <source>
        <strain evidence="6">CBS 990.96</strain>
    </source>
</reference>
<feature type="transmembrane region" description="Helical" evidence="4">
    <location>
        <begin position="491"/>
        <end position="514"/>
    </location>
</feature>
<feature type="compositionally biased region" description="Polar residues" evidence="3">
    <location>
        <begin position="555"/>
        <end position="570"/>
    </location>
</feature>
<protein>
    <submittedName>
        <fullName evidence="6">Autophagy-related protein 3</fullName>
    </submittedName>
</protein>
<feature type="compositionally biased region" description="Polar residues" evidence="3">
    <location>
        <begin position="617"/>
        <end position="645"/>
    </location>
</feature>
<gene>
    <name evidence="6" type="ORF">QBC38DRAFT_439931</name>
</gene>
<keyword evidence="1" id="KW-0677">Repeat</keyword>
<organism evidence="6 7">
    <name type="scientific">Podospora fimiseda</name>
    <dbReference type="NCBI Taxonomy" id="252190"/>
    <lineage>
        <taxon>Eukaryota</taxon>
        <taxon>Fungi</taxon>
        <taxon>Dikarya</taxon>
        <taxon>Ascomycota</taxon>
        <taxon>Pezizomycotina</taxon>
        <taxon>Sordariomycetes</taxon>
        <taxon>Sordariomycetidae</taxon>
        <taxon>Sordariales</taxon>
        <taxon>Podosporaceae</taxon>
        <taxon>Podospora</taxon>
    </lineage>
</organism>